<dbReference type="Proteomes" id="UP000063991">
    <property type="component" value="Chromosome"/>
</dbReference>
<dbReference type="RefSeq" id="WP_061095010.1">
    <property type="nucleotide sequence ID" value="NZ_CP014323.1"/>
</dbReference>
<proteinExistence type="predicted"/>
<sequence>MTYDELMSVIDTSQQDDWIFSDERGKYTYKKDLNIRIERPDIDHDTDKFSGEEWATEHPDPAAYRVVYEIYYGASFVEEMFMVSVDGHRATLPLPNRQTLTITRKQYRFAKIVDQLGTLDEYMRRAGLEVKECP</sequence>
<accession>A0A126PZI5</accession>
<organism evidence="1 2">
    <name type="scientific">Alteromonas macleodii</name>
    <name type="common">Pseudoalteromonas macleodii</name>
    <dbReference type="NCBI Taxonomy" id="28108"/>
    <lineage>
        <taxon>Bacteria</taxon>
        <taxon>Pseudomonadati</taxon>
        <taxon>Pseudomonadota</taxon>
        <taxon>Gammaproteobacteria</taxon>
        <taxon>Alteromonadales</taxon>
        <taxon>Alteromonadaceae</taxon>
        <taxon>Alteromonas/Salinimonas group</taxon>
        <taxon>Alteromonas</taxon>
    </lineage>
</organism>
<evidence type="ECO:0000313" key="1">
    <source>
        <dbReference type="EMBL" id="AMJ98447.1"/>
    </source>
</evidence>
<dbReference type="OrthoDB" id="5108480at2"/>
<gene>
    <name evidence="1" type="ORF">AVL55_09885</name>
</gene>
<dbReference type="EMBL" id="CP014323">
    <property type="protein sequence ID" value="AMJ98447.1"/>
    <property type="molecule type" value="Genomic_DNA"/>
</dbReference>
<dbReference type="AlphaFoldDB" id="A0A126PZI5"/>
<reference evidence="1 2" key="1">
    <citation type="submission" date="2015-12" db="EMBL/GenBank/DDBJ databases">
        <authorList>
            <person name="Shamseldin A."/>
            <person name="Moawad H."/>
            <person name="Abd El-Rahim W.M."/>
            <person name="Sadowsky M.J."/>
        </authorList>
    </citation>
    <scope>NUCLEOTIDE SEQUENCE [LARGE SCALE GENOMIC DNA]</scope>
    <source>
        <strain evidence="1 2">D7</strain>
    </source>
</reference>
<evidence type="ECO:0000313" key="2">
    <source>
        <dbReference type="Proteomes" id="UP000063991"/>
    </source>
</evidence>
<name>A0A126PZI5_ALTMA</name>
<protein>
    <submittedName>
        <fullName evidence="1">Uncharacterized protein</fullName>
    </submittedName>
</protein>